<dbReference type="InParanoid" id="B7G001"/>
<dbReference type="KEGG" id="pti:PHATRDRAFT_12589"/>
<dbReference type="PANTHER" id="PTHR10695">
    <property type="entry name" value="DEPHOSPHO-COA KINASE-RELATED"/>
    <property type="match status" value="1"/>
</dbReference>
<feature type="non-terminal residue" evidence="3">
    <location>
        <position position="213"/>
    </location>
</feature>
<dbReference type="eggNOG" id="KOG3220">
    <property type="taxonomic scope" value="Eukaryota"/>
</dbReference>
<dbReference type="OrthoDB" id="247245at2759"/>
<dbReference type="InterPro" id="IPR001977">
    <property type="entry name" value="Depp_CoAkinase"/>
</dbReference>
<dbReference type="Gene3D" id="3.40.50.300">
    <property type="entry name" value="P-loop containing nucleotide triphosphate hydrolases"/>
    <property type="match status" value="1"/>
</dbReference>
<gene>
    <name evidence="3" type="ORF">PHATRDRAFT_12589</name>
</gene>
<name>B7G001_PHATC</name>
<sequence>FLPVALTGGIACGKSTVAKMLILLPREILEGGTFGNVRHPVDEDGLPKRFMVSPQDSVYRTILDAFGEPAAQSSNILDEHGCIDRRKLGAVVFPDPIKRGRLNRIMHPRIILILLKRLMQGIYWEYADIVCADVPLLFESGQLRRLFGLTILVACDPDVQFKRLRKRNPELSESECRDRIQSQLPLDQKIHMADLVIWNNGDVEALALQVEAV</sequence>
<organism evidence="3 4">
    <name type="scientific">Phaeodactylum tricornutum (strain CCAP 1055/1)</name>
    <dbReference type="NCBI Taxonomy" id="556484"/>
    <lineage>
        <taxon>Eukaryota</taxon>
        <taxon>Sar</taxon>
        <taxon>Stramenopiles</taxon>
        <taxon>Ochrophyta</taxon>
        <taxon>Bacillariophyta</taxon>
        <taxon>Bacillariophyceae</taxon>
        <taxon>Bacillariophycidae</taxon>
        <taxon>Naviculales</taxon>
        <taxon>Phaeodactylaceae</taxon>
        <taxon>Phaeodactylum</taxon>
    </lineage>
</organism>
<feature type="non-terminal residue" evidence="3">
    <location>
        <position position="1"/>
    </location>
</feature>
<dbReference type="EMBL" id="CM000612">
    <property type="protein sequence ID" value="EEC48000.1"/>
    <property type="molecule type" value="Genomic_DNA"/>
</dbReference>
<dbReference type="FunCoup" id="B7G001">
    <property type="interactions" value="230"/>
</dbReference>
<dbReference type="GeneID" id="7201325"/>
<dbReference type="HOGENOM" id="CLU_553765_0_0_1"/>
<dbReference type="PANTHER" id="PTHR10695:SF46">
    <property type="entry name" value="BIFUNCTIONAL COENZYME A SYNTHASE-RELATED"/>
    <property type="match status" value="1"/>
</dbReference>
<keyword evidence="1" id="KW-0547">Nucleotide-binding</keyword>
<reference evidence="4" key="2">
    <citation type="submission" date="2008-08" db="EMBL/GenBank/DDBJ databases">
        <authorList>
            <consortium name="Diatom Consortium"/>
            <person name="Grigoriev I."/>
            <person name="Grimwood J."/>
            <person name="Kuo A."/>
            <person name="Otillar R.P."/>
            <person name="Salamov A."/>
            <person name="Detter J.C."/>
            <person name="Lindquist E."/>
            <person name="Shapiro H."/>
            <person name="Lucas S."/>
            <person name="Glavina del Rio T."/>
            <person name="Pitluck S."/>
            <person name="Rokhsar D."/>
            <person name="Bowler C."/>
        </authorList>
    </citation>
    <scope>GENOME REANNOTATION</scope>
    <source>
        <strain evidence="4">CCAP 1055/1</strain>
    </source>
</reference>
<evidence type="ECO:0000256" key="2">
    <source>
        <dbReference type="ARBA" id="ARBA00022840"/>
    </source>
</evidence>
<reference evidence="3 4" key="1">
    <citation type="journal article" date="2008" name="Nature">
        <title>The Phaeodactylum genome reveals the evolutionary history of diatom genomes.</title>
        <authorList>
            <person name="Bowler C."/>
            <person name="Allen A.E."/>
            <person name="Badger J.H."/>
            <person name="Grimwood J."/>
            <person name="Jabbari K."/>
            <person name="Kuo A."/>
            <person name="Maheswari U."/>
            <person name="Martens C."/>
            <person name="Maumus F."/>
            <person name="Otillar R.P."/>
            <person name="Rayko E."/>
            <person name="Salamov A."/>
            <person name="Vandepoele K."/>
            <person name="Beszteri B."/>
            <person name="Gruber A."/>
            <person name="Heijde M."/>
            <person name="Katinka M."/>
            <person name="Mock T."/>
            <person name="Valentin K."/>
            <person name="Verret F."/>
            <person name="Berges J.A."/>
            <person name="Brownlee C."/>
            <person name="Cadoret J.P."/>
            <person name="Chiovitti A."/>
            <person name="Choi C.J."/>
            <person name="Coesel S."/>
            <person name="De Martino A."/>
            <person name="Detter J.C."/>
            <person name="Durkin C."/>
            <person name="Falciatore A."/>
            <person name="Fournet J."/>
            <person name="Haruta M."/>
            <person name="Huysman M.J."/>
            <person name="Jenkins B.D."/>
            <person name="Jiroutova K."/>
            <person name="Jorgensen R.E."/>
            <person name="Joubert Y."/>
            <person name="Kaplan A."/>
            <person name="Kroger N."/>
            <person name="Kroth P.G."/>
            <person name="La Roche J."/>
            <person name="Lindquist E."/>
            <person name="Lommer M."/>
            <person name="Martin-Jezequel V."/>
            <person name="Lopez P.J."/>
            <person name="Lucas S."/>
            <person name="Mangogna M."/>
            <person name="McGinnis K."/>
            <person name="Medlin L.K."/>
            <person name="Montsant A."/>
            <person name="Oudot-Le Secq M.P."/>
            <person name="Napoli C."/>
            <person name="Obornik M."/>
            <person name="Parker M.S."/>
            <person name="Petit J.L."/>
            <person name="Porcel B.M."/>
            <person name="Poulsen N."/>
            <person name="Robison M."/>
            <person name="Rychlewski L."/>
            <person name="Rynearson T.A."/>
            <person name="Schmutz J."/>
            <person name="Shapiro H."/>
            <person name="Siaut M."/>
            <person name="Stanley M."/>
            <person name="Sussman M.R."/>
            <person name="Taylor A.R."/>
            <person name="Vardi A."/>
            <person name="von Dassow P."/>
            <person name="Vyverman W."/>
            <person name="Willis A."/>
            <person name="Wyrwicz L.S."/>
            <person name="Rokhsar D.S."/>
            <person name="Weissenbach J."/>
            <person name="Armbrust E.V."/>
            <person name="Green B.R."/>
            <person name="Van de Peer Y."/>
            <person name="Grigoriev I.V."/>
        </authorList>
    </citation>
    <scope>NUCLEOTIDE SEQUENCE [LARGE SCALE GENOMIC DNA]</scope>
    <source>
        <strain evidence="3 4">CCAP 1055/1</strain>
    </source>
</reference>
<dbReference type="GO" id="GO:0004140">
    <property type="term" value="F:dephospho-CoA kinase activity"/>
    <property type="evidence" value="ECO:0007669"/>
    <property type="project" value="InterPro"/>
</dbReference>
<dbReference type="Pfam" id="PF01121">
    <property type="entry name" value="CoaE"/>
    <property type="match status" value="1"/>
</dbReference>
<protein>
    <recommendedName>
        <fullName evidence="5">Dephospho-CoA kinase</fullName>
    </recommendedName>
</protein>
<dbReference type="InterPro" id="IPR027417">
    <property type="entry name" value="P-loop_NTPase"/>
</dbReference>
<evidence type="ECO:0000313" key="3">
    <source>
        <dbReference type="EMBL" id="EEC48000.1"/>
    </source>
</evidence>
<keyword evidence="4" id="KW-1185">Reference proteome</keyword>
<dbReference type="STRING" id="556484.B7G001"/>
<keyword evidence="2" id="KW-0067">ATP-binding</keyword>
<dbReference type="GO" id="GO:0005524">
    <property type="term" value="F:ATP binding"/>
    <property type="evidence" value="ECO:0007669"/>
    <property type="project" value="UniProtKB-KW"/>
</dbReference>
<dbReference type="RefSeq" id="XP_002180592.1">
    <property type="nucleotide sequence ID" value="XM_002180556.1"/>
</dbReference>
<evidence type="ECO:0008006" key="5">
    <source>
        <dbReference type="Google" id="ProtNLM"/>
    </source>
</evidence>
<dbReference type="Proteomes" id="UP000000759">
    <property type="component" value="Chromosome 9"/>
</dbReference>
<accession>B7G001</accession>
<dbReference type="GO" id="GO:0015937">
    <property type="term" value="P:coenzyme A biosynthetic process"/>
    <property type="evidence" value="ECO:0007669"/>
    <property type="project" value="InterPro"/>
</dbReference>
<dbReference type="SUPFAM" id="SSF52540">
    <property type="entry name" value="P-loop containing nucleoside triphosphate hydrolases"/>
    <property type="match status" value="1"/>
</dbReference>
<evidence type="ECO:0000256" key="1">
    <source>
        <dbReference type="ARBA" id="ARBA00022741"/>
    </source>
</evidence>
<dbReference type="NCBIfam" id="TIGR00152">
    <property type="entry name" value="dephospho-CoA kinase"/>
    <property type="match status" value="1"/>
</dbReference>
<dbReference type="CDD" id="cd02022">
    <property type="entry name" value="DPCK"/>
    <property type="match status" value="1"/>
</dbReference>
<dbReference type="HAMAP" id="MF_00376">
    <property type="entry name" value="Dephospho_CoA_kinase"/>
    <property type="match status" value="1"/>
</dbReference>
<evidence type="ECO:0000313" key="4">
    <source>
        <dbReference type="Proteomes" id="UP000000759"/>
    </source>
</evidence>
<dbReference type="AlphaFoldDB" id="B7G001"/>
<dbReference type="PROSITE" id="PS51219">
    <property type="entry name" value="DPCK"/>
    <property type="match status" value="1"/>
</dbReference>
<proteinExistence type="inferred from homology"/>
<dbReference type="PaxDb" id="2850-Phatr12589"/>